<dbReference type="SUPFAM" id="SSF56317">
    <property type="entry name" value="Carbon-nitrogen hydrolase"/>
    <property type="match status" value="1"/>
</dbReference>
<evidence type="ECO:0000256" key="2">
    <source>
        <dbReference type="ARBA" id="ARBA00022801"/>
    </source>
</evidence>
<evidence type="ECO:0000259" key="3">
    <source>
        <dbReference type="PROSITE" id="PS50263"/>
    </source>
</evidence>
<dbReference type="Gene3D" id="3.60.110.10">
    <property type="entry name" value="Carbon-nitrogen hydrolase"/>
    <property type="match status" value="1"/>
</dbReference>
<protein>
    <submittedName>
        <fullName evidence="4">Carbon-nitrogen hydrolase family protein</fullName>
    </submittedName>
</protein>
<proteinExistence type="inferred from homology"/>
<evidence type="ECO:0000313" key="5">
    <source>
        <dbReference type="Proteomes" id="UP000430508"/>
    </source>
</evidence>
<dbReference type="GO" id="GO:0006107">
    <property type="term" value="P:oxaloacetate metabolic process"/>
    <property type="evidence" value="ECO:0007669"/>
    <property type="project" value="TreeGrafter"/>
</dbReference>
<gene>
    <name evidence="4" type="ORF">GQ588_08210</name>
</gene>
<dbReference type="PANTHER" id="PTHR23088:SF30">
    <property type="entry name" value="OMEGA-AMIDASE NIT2"/>
    <property type="match status" value="1"/>
</dbReference>
<dbReference type="RefSeq" id="WP_025205727.1">
    <property type="nucleotide sequence ID" value="NZ_CP046996.1"/>
</dbReference>
<feature type="domain" description="CN hydrolase" evidence="3">
    <location>
        <begin position="4"/>
        <end position="249"/>
    </location>
</feature>
<dbReference type="PROSITE" id="PS01227">
    <property type="entry name" value="UPF0012"/>
    <property type="match status" value="1"/>
</dbReference>
<dbReference type="GO" id="GO:0050152">
    <property type="term" value="F:omega-amidase activity"/>
    <property type="evidence" value="ECO:0007669"/>
    <property type="project" value="TreeGrafter"/>
</dbReference>
<evidence type="ECO:0000256" key="1">
    <source>
        <dbReference type="ARBA" id="ARBA00010613"/>
    </source>
</evidence>
<name>A0A857DH31_9FIRM</name>
<dbReference type="GO" id="GO:0006541">
    <property type="term" value="P:glutamine metabolic process"/>
    <property type="evidence" value="ECO:0007669"/>
    <property type="project" value="TreeGrafter"/>
</dbReference>
<organism evidence="4 5">
    <name type="scientific">Dehalobacter restrictus</name>
    <dbReference type="NCBI Taxonomy" id="55583"/>
    <lineage>
        <taxon>Bacteria</taxon>
        <taxon>Bacillati</taxon>
        <taxon>Bacillota</taxon>
        <taxon>Clostridia</taxon>
        <taxon>Eubacteriales</taxon>
        <taxon>Desulfitobacteriaceae</taxon>
        <taxon>Dehalobacter</taxon>
    </lineage>
</organism>
<dbReference type="InterPro" id="IPR036526">
    <property type="entry name" value="C-N_Hydrolase_sf"/>
</dbReference>
<evidence type="ECO:0000313" key="4">
    <source>
        <dbReference type="EMBL" id="QHA00614.1"/>
    </source>
</evidence>
<dbReference type="InterPro" id="IPR003010">
    <property type="entry name" value="C-N_Hydrolase"/>
</dbReference>
<dbReference type="GO" id="GO:0006528">
    <property type="term" value="P:asparagine metabolic process"/>
    <property type="evidence" value="ECO:0007669"/>
    <property type="project" value="TreeGrafter"/>
</dbReference>
<dbReference type="InterPro" id="IPR045254">
    <property type="entry name" value="Nit1/2_C-N_Hydrolase"/>
</dbReference>
<accession>A0A857DH31</accession>
<comment type="similarity">
    <text evidence="1">Belongs to the carbon-nitrogen hydrolase superfamily. NIT1/NIT2 family.</text>
</comment>
<dbReference type="EMBL" id="CP046996">
    <property type="protein sequence ID" value="QHA00614.1"/>
    <property type="molecule type" value="Genomic_DNA"/>
</dbReference>
<dbReference type="Pfam" id="PF00795">
    <property type="entry name" value="CN_hydrolase"/>
    <property type="match status" value="1"/>
</dbReference>
<dbReference type="PROSITE" id="PS50263">
    <property type="entry name" value="CN_HYDROLASE"/>
    <property type="match status" value="1"/>
</dbReference>
<reference evidence="4 5" key="1">
    <citation type="submission" date="2019-12" db="EMBL/GenBank/DDBJ databases">
        <title>Sequence classification of anaerobic respiratory reductive dehalogenases: First we see many, then we see few.</title>
        <authorList>
            <person name="Molenda O."/>
            <person name="Puentes Jacome L.A."/>
            <person name="Cao X."/>
            <person name="Nesbo C.L."/>
            <person name="Tang S."/>
            <person name="Morson N."/>
            <person name="Patron J."/>
            <person name="Lomheim L."/>
            <person name="Wishart D.S."/>
            <person name="Edwards E.A."/>
        </authorList>
    </citation>
    <scope>NUCLEOTIDE SEQUENCE [LARGE SCALE GENOMIC DNA]</scope>
    <source>
        <strain evidence="4 5">12DCA</strain>
    </source>
</reference>
<keyword evidence="2 4" id="KW-0378">Hydrolase</keyword>
<dbReference type="AlphaFoldDB" id="A0A857DH31"/>
<dbReference type="PANTHER" id="PTHR23088">
    <property type="entry name" value="NITRILASE-RELATED"/>
    <property type="match status" value="1"/>
</dbReference>
<dbReference type="CDD" id="cd07572">
    <property type="entry name" value="nit"/>
    <property type="match status" value="1"/>
</dbReference>
<dbReference type="Proteomes" id="UP000430508">
    <property type="component" value="Chromosome"/>
</dbReference>
<dbReference type="InterPro" id="IPR001110">
    <property type="entry name" value="UPF0012_CS"/>
</dbReference>
<sequence>MSIVRAAALQLQVSPDKMENFNRLQQHLDSLAKGNVDLVIFPEMFNCPYQTSLFPDYAEEEGGACWQKLSSLAAQYKMYLVAGSMPERDPENKIYNTSYVFDRQGRQIGKHRKVHLFDIEIEGGQQFRESDTLSPGNKATVFDTEFGTIGVCICYDLRFPELARLMVDQGAKIIIVPGAFNMTTGPAHWEILFRTRSVDNQVFTVGAAPARDPEARYTSWGHTIMVGPWGNVLQQMDEREGFIMQDLDLAEVTKVRRELPLLAQRRSDLY</sequence>